<proteinExistence type="predicted"/>
<dbReference type="EMBL" id="PQFZ01000013">
    <property type="protein sequence ID" value="POR48986.1"/>
    <property type="molecule type" value="Genomic_DNA"/>
</dbReference>
<organism evidence="2 3">
    <name type="scientific">Bosea psychrotolerans</name>
    <dbReference type="NCBI Taxonomy" id="1871628"/>
    <lineage>
        <taxon>Bacteria</taxon>
        <taxon>Pseudomonadati</taxon>
        <taxon>Pseudomonadota</taxon>
        <taxon>Alphaproteobacteria</taxon>
        <taxon>Hyphomicrobiales</taxon>
        <taxon>Boseaceae</taxon>
        <taxon>Bosea</taxon>
    </lineage>
</organism>
<sequence length="285" mass="31439">MLSWDMRRPLSIHSLMLRSLLTAGLCLVAASCGADDALEASLKRLATDIHVAIGEHALVLPFVALENYAYRGASFALDRAGDGKRVNEAVSKLLRDTADPRHPSEMNELSVAVRTYGWNDADMRQRFVCPQLTREWARSVCDNPWAATQQALPINRFKFVDLRRLQDVGTDGPFNCTKESEPLRLLPKTLGEVTIVCRAVVHPMPGNDFHQAVVRVGEHLGAVWMVWGYGQNGESAEAMAHREGRAIVALVQHALGTSENFPALQEAMCRLRRPGSVNSPKGTDC</sequence>
<accession>A0A2S4M2P7</accession>
<feature type="chain" id="PRO_5015472524" evidence="1">
    <location>
        <begin position="35"/>
        <end position="285"/>
    </location>
</feature>
<keyword evidence="1" id="KW-0732">Signal</keyword>
<reference evidence="2 3" key="1">
    <citation type="submission" date="2018-01" db="EMBL/GenBank/DDBJ databases">
        <title>Genomic Encyclopedia of Type Strains, Phase III (KMG-III): the genomes of soil and plant-associated and newly described type strains.</title>
        <authorList>
            <person name="Whitman W."/>
        </authorList>
    </citation>
    <scope>NUCLEOTIDE SEQUENCE [LARGE SCALE GENOMIC DNA]</scope>
    <source>
        <strain evidence="2 3">1131</strain>
    </source>
</reference>
<dbReference type="PROSITE" id="PS51257">
    <property type="entry name" value="PROKAR_LIPOPROTEIN"/>
    <property type="match status" value="1"/>
</dbReference>
<evidence type="ECO:0000256" key="1">
    <source>
        <dbReference type="SAM" id="SignalP"/>
    </source>
</evidence>
<feature type="signal peptide" evidence="1">
    <location>
        <begin position="1"/>
        <end position="34"/>
    </location>
</feature>
<dbReference type="AlphaFoldDB" id="A0A2S4M2P7"/>
<comment type="caution">
    <text evidence="2">The sequence shown here is derived from an EMBL/GenBank/DDBJ whole genome shotgun (WGS) entry which is preliminary data.</text>
</comment>
<evidence type="ECO:0000313" key="2">
    <source>
        <dbReference type="EMBL" id="POR48986.1"/>
    </source>
</evidence>
<gene>
    <name evidence="2" type="ORF">CYD53_113117</name>
</gene>
<name>A0A2S4M2P7_9HYPH</name>
<dbReference type="Proteomes" id="UP000236919">
    <property type="component" value="Unassembled WGS sequence"/>
</dbReference>
<protein>
    <submittedName>
        <fullName evidence="2">Uncharacterized protein</fullName>
    </submittedName>
</protein>
<keyword evidence="3" id="KW-1185">Reference proteome</keyword>
<evidence type="ECO:0000313" key="3">
    <source>
        <dbReference type="Proteomes" id="UP000236919"/>
    </source>
</evidence>